<dbReference type="InterPro" id="IPR039426">
    <property type="entry name" value="TonB-dep_rcpt-like"/>
</dbReference>
<organism evidence="12 13">
    <name type="scientific">Fodinibius salsisoli</name>
    <dbReference type="NCBI Taxonomy" id="2820877"/>
    <lineage>
        <taxon>Bacteria</taxon>
        <taxon>Pseudomonadati</taxon>
        <taxon>Balneolota</taxon>
        <taxon>Balneolia</taxon>
        <taxon>Balneolales</taxon>
        <taxon>Balneolaceae</taxon>
        <taxon>Fodinibius</taxon>
    </lineage>
</organism>
<comment type="similarity">
    <text evidence="8 9">Belongs to the TonB-dependent receptor family.</text>
</comment>
<feature type="domain" description="TonB-dependent receptor plug" evidence="11">
    <location>
        <begin position="89"/>
        <end position="193"/>
    </location>
</feature>
<evidence type="ECO:0000256" key="4">
    <source>
        <dbReference type="ARBA" id="ARBA00022692"/>
    </source>
</evidence>
<evidence type="ECO:0000256" key="7">
    <source>
        <dbReference type="ARBA" id="ARBA00023237"/>
    </source>
</evidence>
<dbReference type="PROSITE" id="PS52016">
    <property type="entry name" value="TONB_DEPENDENT_REC_3"/>
    <property type="match status" value="1"/>
</dbReference>
<evidence type="ECO:0000259" key="11">
    <source>
        <dbReference type="Pfam" id="PF07715"/>
    </source>
</evidence>
<dbReference type="InterPro" id="IPR037066">
    <property type="entry name" value="Plug_dom_sf"/>
</dbReference>
<dbReference type="Pfam" id="PF07715">
    <property type="entry name" value="Plug"/>
    <property type="match status" value="1"/>
</dbReference>
<dbReference type="Gene3D" id="2.60.40.1120">
    <property type="entry name" value="Carboxypeptidase-like, regulatory domain"/>
    <property type="match status" value="1"/>
</dbReference>
<proteinExistence type="inferred from homology"/>
<dbReference type="Gene3D" id="2.170.130.10">
    <property type="entry name" value="TonB-dependent receptor, plug domain"/>
    <property type="match status" value="1"/>
</dbReference>
<dbReference type="InterPro" id="IPR036942">
    <property type="entry name" value="Beta-barrel_TonB_sf"/>
</dbReference>
<dbReference type="Pfam" id="PF00593">
    <property type="entry name" value="TonB_dep_Rec_b-barrel"/>
    <property type="match status" value="1"/>
</dbReference>
<feature type="domain" description="TonB-dependent receptor-like beta-barrel" evidence="10">
    <location>
        <begin position="386"/>
        <end position="907"/>
    </location>
</feature>
<dbReference type="InterPro" id="IPR023997">
    <property type="entry name" value="TonB-dep_OMP_SusC/RagA_CS"/>
</dbReference>
<evidence type="ECO:0000256" key="3">
    <source>
        <dbReference type="ARBA" id="ARBA00022452"/>
    </source>
</evidence>
<protein>
    <submittedName>
        <fullName evidence="12">SusC/RagA family TonB-linked outer membrane protein</fullName>
    </submittedName>
</protein>
<evidence type="ECO:0000256" key="2">
    <source>
        <dbReference type="ARBA" id="ARBA00022448"/>
    </source>
</evidence>
<keyword evidence="3 8" id="KW-1134">Transmembrane beta strand</keyword>
<evidence type="ECO:0000259" key="10">
    <source>
        <dbReference type="Pfam" id="PF00593"/>
    </source>
</evidence>
<accession>A0ABT3PKR9</accession>
<name>A0ABT3PKR9_9BACT</name>
<dbReference type="InterPro" id="IPR000531">
    <property type="entry name" value="Beta-barrel_TonB"/>
</dbReference>
<dbReference type="NCBIfam" id="TIGR04056">
    <property type="entry name" value="OMP_RagA_SusC"/>
    <property type="match status" value="1"/>
</dbReference>
<reference evidence="12 13" key="1">
    <citation type="submission" date="2021-03" db="EMBL/GenBank/DDBJ databases">
        <title>Aliifodinibius sp. nov., a new bacterium isolated from saline soil.</title>
        <authorList>
            <person name="Galisteo C."/>
            <person name="De La Haba R."/>
            <person name="Sanchez-Porro C."/>
            <person name="Ventosa A."/>
        </authorList>
    </citation>
    <scope>NUCLEOTIDE SEQUENCE [LARGE SCALE GENOMIC DNA]</scope>
    <source>
        <strain evidence="12 13">1BSP15-2V2</strain>
    </source>
</reference>
<evidence type="ECO:0000256" key="9">
    <source>
        <dbReference type="RuleBase" id="RU003357"/>
    </source>
</evidence>
<dbReference type="RefSeq" id="WP_265765209.1">
    <property type="nucleotide sequence ID" value="NZ_JAGGJA010000003.1"/>
</dbReference>
<dbReference type="Proteomes" id="UP001207918">
    <property type="component" value="Unassembled WGS sequence"/>
</dbReference>
<evidence type="ECO:0000256" key="8">
    <source>
        <dbReference type="PROSITE-ProRule" id="PRU01360"/>
    </source>
</evidence>
<evidence type="ECO:0000256" key="1">
    <source>
        <dbReference type="ARBA" id="ARBA00004571"/>
    </source>
</evidence>
<dbReference type="NCBIfam" id="TIGR04057">
    <property type="entry name" value="SusC_RagA_signa"/>
    <property type="match status" value="1"/>
</dbReference>
<evidence type="ECO:0000256" key="6">
    <source>
        <dbReference type="ARBA" id="ARBA00023136"/>
    </source>
</evidence>
<keyword evidence="2 8" id="KW-0813">Transport</keyword>
<dbReference type="SUPFAM" id="SSF56935">
    <property type="entry name" value="Porins"/>
    <property type="match status" value="1"/>
</dbReference>
<dbReference type="InterPro" id="IPR023996">
    <property type="entry name" value="TonB-dep_OMP_SusC/RagA"/>
</dbReference>
<sequence>MVTDANDGQPLSGVNIIVKGTTTGTSTGVDGSYELAAPSAEDTLVVSFIGYVQQEIPINGRNAIDISLQSDIEQLEDVVVVGYGTQERQQVTGSISSVDSDEFISGDVSNPTELIQGKVPGLIVSRAGGNPNASPTLRLRGISSFGNNEPLVVVDGIIGASMDNIDPNDIESIDVLKDASAAAIYGTRGGSGVIAITTKKGQAGQTNVSYKGSISMTGVENTLDVLSADQFRQLGEDTGVEISDFGANTDWFDEITQNSYTQIHNLSVSGGTESTTYRVSGNFRDNQGLLRTTGFQQRSGRLNFKHYALDDKLALTFDLSATSRNQEDGFNNAFQYAVTFNPTAPVKAEGFENTGGYREIDAFDVYNPVAILETAENIREMRNINAAVKADYSFDDLLPGLTASAFYSLQTYDGSQNVFYARTNKITGGATTSALGRGLAERRANKSNTEQFDLTLNYTAEALEDLSIEALAGYSHISSEFEETFVGGGDFISDAVEFHNLNFAQDFDNGLGDINSFKNDNRLIAGFGRINLNWDDTYFLNGTVRREGSTRFGVNNKWGTFWSSGAGIELTNLVEVDFLDRMRLRGSYGVTGQDAPFDGISKLRFGPTGNFFVGGDFVQSFGPVSNPNPDLKWEETKEYNIGVDFALLDERLTGTVEYYQKNTEDLIFEIEVPVPPNLYPTSWLNIGEIQSKGVDVSLGYDVIRGSDALWNTGFTFSTSDILLKQFESDVPRYLANVGSPGQNNTQMIRVREGEPLGQIWGPKFAEIGEDGVWRFLSSEGELIESSEVSREDEAVIGNGIPDFTLAWTNSVNYKNWDLSVFFRGVYGHDLVNSVRVFFENPTNISTYNVTTSALDLTELESDPAYSSFHVEDASYLRFENLSVGYNVPMPEESLVNRLRLSVSGRNLFTLTGYDGIDPSVRWEDTADGNNPLSIGIERRDQWYTARSFTFAVNIDF</sequence>
<evidence type="ECO:0000313" key="12">
    <source>
        <dbReference type="EMBL" id="MCW9706502.1"/>
    </source>
</evidence>
<dbReference type="InterPro" id="IPR008969">
    <property type="entry name" value="CarboxyPept-like_regulatory"/>
</dbReference>
<evidence type="ECO:0000256" key="5">
    <source>
        <dbReference type="ARBA" id="ARBA00023077"/>
    </source>
</evidence>
<evidence type="ECO:0000313" key="13">
    <source>
        <dbReference type="Proteomes" id="UP001207918"/>
    </source>
</evidence>
<dbReference type="EMBL" id="JAGGJA010000003">
    <property type="protein sequence ID" value="MCW9706502.1"/>
    <property type="molecule type" value="Genomic_DNA"/>
</dbReference>
<keyword evidence="4 8" id="KW-0812">Transmembrane</keyword>
<dbReference type="Gene3D" id="2.40.170.20">
    <property type="entry name" value="TonB-dependent receptor, beta-barrel domain"/>
    <property type="match status" value="1"/>
</dbReference>
<keyword evidence="7 8" id="KW-0998">Cell outer membrane</keyword>
<dbReference type="SUPFAM" id="SSF49464">
    <property type="entry name" value="Carboxypeptidase regulatory domain-like"/>
    <property type="match status" value="1"/>
</dbReference>
<gene>
    <name evidence="12" type="ORF">J6I44_06530</name>
</gene>
<dbReference type="Pfam" id="PF13715">
    <property type="entry name" value="CarbopepD_reg_2"/>
    <property type="match status" value="1"/>
</dbReference>
<comment type="subcellular location">
    <subcellularLocation>
        <location evidence="1 8">Cell outer membrane</location>
        <topology evidence="1 8">Multi-pass membrane protein</topology>
    </subcellularLocation>
</comment>
<dbReference type="InterPro" id="IPR012910">
    <property type="entry name" value="Plug_dom"/>
</dbReference>
<keyword evidence="5 9" id="KW-0798">TonB box</keyword>
<comment type="caution">
    <text evidence="12">The sequence shown here is derived from an EMBL/GenBank/DDBJ whole genome shotgun (WGS) entry which is preliminary data.</text>
</comment>
<keyword evidence="13" id="KW-1185">Reference proteome</keyword>
<keyword evidence="6 8" id="KW-0472">Membrane</keyword>